<dbReference type="PANTHER" id="PTHR18968">
    <property type="entry name" value="THIAMINE PYROPHOSPHATE ENZYMES"/>
    <property type="match status" value="1"/>
</dbReference>
<dbReference type="GO" id="GO:0003984">
    <property type="term" value="F:acetolactate synthase activity"/>
    <property type="evidence" value="ECO:0007669"/>
    <property type="project" value="UniProtKB-EC"/>
</dbReference>
<dbReference type="RefSeq" id="WP_258329779.1">
    <property type="nucleotide sequence ID" value="NZ_JAPTGG010000001.1"/>
</dbReference>
<comment type="caution">
    <text evidence="7">The sequence shown here is derived from an EMBL/GenBank/DDBJ whole genome shotgun (WGS) entry which is preliminary data.</text>
</comment>
<dbReference type="NCBIfam" id="NF006187">
    <property type="entry name" value="PRK08322.1"/>
    <property type="match status" value="1"/>
</dbReference>
<dbReference type="GO" id="GO:0005948">
    <property type="term" value="C:acetolactate synthase complex"/>
    <property type="evidence" value="ECO:0007669"/>
    <property type="project" value="TreeGrafter"/>
</dbReference>
<evidence type="ECO:0000313" key="8">
    <source>
        <dbReference type="Proteomes" id="UP001069090"/>
    </source>
</evidence>
<feature type="domain" description="Thiamine pyrophosphate enzyme central" evidence="4">
    <location>
        <begin position="188"/>
        <end position="321"/>
    </location>
</feature>
<dbReference type="GO" id="GO:0030976">
    <property type="term" value="F:thiamine pyrophosphate binding"/>
    <property type="evidence" value="ECO:0007669"/>
    <property type="project" value="InterPro"/>
</dbReference>
<evidence type="ECO:0000259" key="4">
    <source>
        <dbReference type="Pfam" id="PF00205"/>
    </source>
</evidence>
<evidence type="ECO:0000313" key="7">
    <source>
        <dbReference type="EMBL" id="MCZ0863631.1"/>
    </source>
</evidence>
<proteinExistence type="inferred from homology"/>
<dbReference type="GO" id="GO:0000287">
    <property type="term" value="F:magnesium ion binding"/>
    <property type="evidence" value="ECO:0007669"/>
    <property type="project" value="InterPro"/>
</dbReference>
<protein>
    <submittedName>
        <fullName evidence="7">Acetolactate synthase large subunit</fullName>
        <ecNumber evidence="7">2.2.1.6</ecNumber>
    </submittedName>
</protein>
<dbReference type="Pfam" id="PF02776">
    <property type="entry name" value="TPP_enzyme_N"/>
    <property type="match status" value="1"/>
</dbReference>
<dbReference type="CDD" id="cd07035">
    <property type="entry name" value="TPP_PYR_POX_like"/>
    <property type="match status" value="1"/>
</dbReference>
<dbReference type="AlphaFoldDB" id="A0A9J6RHE2"/>
<dbReference type="FunFam" id="3.40.50.970:FF:000007">
    <property type="entry name" value="Acetolactate synthase"/>
    <property type="match status" value="1"/>
</dbReference>
<dbReference type="PROSITE" id="PS00187">
    <property type="entry name" value="TPP_ENZYMES"/>
    <property type="match status" value="1"/>
</dbReference>
<evidence type="ECO:0000256" key="3">
    <source>
        <dbReference type="RuleBase" id="RU362132"/>
    </source>
</evidence>
<dbReference type="Gene3D" id="3.40.50.1220">
    <property type="entry name" value="TPP-binding domain"/>
    <property type="match status" value="1"/>
</dbReference>
<dbReference type="Gene3D" id="3.40.50.970">
    <property type="match status" value="2"/>
</dbReference>
<dbReference type="InterPro" id="IPR045229">
    <property type="entry name" value="TPP_enz"/>
</dbReference>
<dbReference type="InterPro" id="IPR029035">
    <property type="entry name" value="DHS-like_NAD/FAD-binding_dom"/>
</dbReference>
<keyword evidence="7" id="KW-0808">Transferase</keyword>
<evidence type="ECO:0000259" key="6">
    <source>
        <dbReference type="Pfam" id="PF02776"/>
    </source>
</evidence>
<dbReference type="InterPro" id="IPR029061">
    <property type="entry name" value="THDP-binding"/>
</dbReference>
<name>A0A9J6RHE2_9GAMM</name>
<dbReference type="InterPro" id="IPR012000">
    <property type="entry name" value="Thiamin_PyroP_enz_cen_dom"/>
</dbReference>
<dbReference type="Proteomes" id="UP001069090">
    <property type="component" value="Unassembled WGS sequence"/>
</dbReference>
<organism evidence="7 8">
    <name type="scientific">Dasania phycosphaerae</name>
    <dbReference type="NCBI Taxonomy" id="2950436"/>
    <lineage>
        <taxon>Bacteria</taxon>
        <taxon>Pseudomonadati</taxon>
        <taxon>Pseudomonadota</taxon>
        <taxon>Gammaproteobacteria</taxon>
        <taxon>Cellvibrionales</taxon>
        <taxon>Spongiibacteraceae</taxon>
        <taxon>Dasania</taxon>
    </lineage>
</organism>
<dbReference type="GO" id="GO:0009097">
    <property type="term" value="P:isoleucine biosynthetic process"/>
    <property type="evidence" value="ECO:0007669"/>
    <property type="project" value="TreeGrafter"/>
</dbReference>
<dbReference type="EC" id="2.2.1.6" evidence="7"/>
<accession>A0A9J6RHE2</accession>
<dbReference type="Pfam" id="PF02775">
    <property type="entry name" value="TPP_enzyme_C"/>
    <property type="match status" value="1"/>
</dbReference>
<feature type="domain" description="Thiamine pyrophosphate enzyme N-terminal TPP-binding" evidence="6">
    <location>
        <begin position="1"/>
        <end position="117"/>
    </location>
</feature>
<evidence type="ECO:0000256" key="2">
    <source>
        <dbReference type="ARBA" id="ARBA00023052"/>
    </source>
</evidence>
<comment type="similarity">
    <text evidence="1 3">Belongs to the TPP enzyme family.</text>
</comment>
<dbReference type="InterPro" id="IPR000399">
    <property type="entry name" value="TPP-bd_CS"/>
</dbReference>
<evidence type="ECO:0000256" key="1">
    <source>
        <dbReference type="ARBA" id="ARBA00007812"/>
    </source>
</evidence>
<dbReference type="InterPro" id="IPR011766">
    <property type="entry name" value="TPP_enzyme_TPP-bd"/>
</dbReference>
<gene>
    <name evidence="7" type="ORF">O0V09_00360</name>
</gene>
<keyword evidence="8" id="KW-1185">Reference proteome</keyword>
<reference evidence="7 8" key="1">
    <citation type="submission" date="2022-12" db="EMBL/GenBank/DDBJ databases">
        <title>Dasania phycosphaerae sp. nov., isolated from particulate material of the south coast of Korea.</title>
        <authorList>
            <person name="Jiang Y."/>
        </authorList>
    </citation>
    <scope>NUCLEOTIDE SEQUENCE [LARGE SCALE GENOMIC DNA]</scope>
    <source>
        <strain evidence="7 8">GY-19</strain>
    </source>
</reference>
<dbReference type="SUPFAM" id="SSF52518">
    <property type="entry name" value="Thiamin diphosphate-binding fold (THDP-binding)"/>
    <property type="match status" value="2"/>
</dbReference>
<sequence>MKASDLMVKCLEEEGIEYIFGVPGEENADFMMSLEHSTQIRFILTRHEQGAAFMAEIYGRLTGNPAGCLGTLGPGATNLITGVADSNMDRAPMLVLTGQGASTRLHKESHQVMDVVHMFEPVTKWATTVWHPENIPEIMRKAVRLARTEKPGAVHIELPEDIAKLPCDKQPLPVKKFRRPVPADKIMDQAFARIQQAKNPIIIAGNGCIRRRASKQLRLLCEKTQIGVLSTFMAKGCVDMDAPYCLYTIGLGAKDIPACALDAADLVITLGYDMVEYHPKLWNNDRSKDIIHIDFLPAEIDENYHPQIEVVGDLAHALWMLNERIDAQGYSFDTARQQAVRRDMTEELNRYAEDVTEGIIKPQKALSDARAVMGPEDILLSDVGAHKMWIARHYQCHEPNTCLIPNGFCSMGFALPGAIAASLVHPDRNILAISGDGGFMMNVQEMETAHRLNCKLTVMVWEDGGYGLIAWKQSNEFKKHTDLSFTNPDWLQLASAFNWHGHRVNNSADLKNTLAQALAEDGPSLVVIPIDYRENMALTERLGEMTCPI</sequence>
<dbReference type="PANTHER" id="PTHR18968:SF129">
    <property type="entry name" value="ACETOLACTATE SYNTHASE"/>
    <property type="match status" value="1"/>
</dbReference>
<dbReference type="SUPFAM" id="SSF52467">
    <property type="entry name" value="DHS-like NAD/FAD-binding domain"/>
    <property type="match status" value="1"/>
</dbReference>
<feature type="domain" description="Thiamine pyrophosphate enzyme TPP-binding" evidence="5">
    <location>
        <begin position="382"/>
        <end position="528"/>
    </location>
</feature>
<keyword evidence="2 3" id="KW-0786">Thiamine pyrophosphate</keyword>
<dbReference type="Pfam" id="PF00205">
    <property type="entry name" value="TPP_enzyme_M"/>
    <property type="match status" value="1"/>
</dbReference>
<dbReference type="InterPro" id="IPR012001">
    <property type="entry name" value="Thiamin_PyroP_enz_TPP-bd_dom"/>
</dbReference>
<evidence type="ECO:0000259" key="5">
    <source>
        <dbReference type="Pfam" id="PF02775"/>
    </source>
</evidence>
<dbReference type="GO" id="GO:0050660">
    <property type="term" value="F:flavin adenine dinucleotide binding"/>
    <property type="evidence" value="ECO:0007669"/>
    <property type="project" value="TreeGrafter"/>
</dbReference>
<dbReference type="EMBL" id="JAPTGG010000001">
    <property type="protein sequence ID" value="MCZ0863631.1"/>
    <property type="molecule type" value="Genomic_DNA"/>
</dbReference>
<dbReference type="GO" id="GO:0009099">
    <property type="term" value="P:L-valine biosynthetic process"/>
    <property type="evidence" value="ECO:0007669"/>
    <property type="project" value="TreeGrafter"/>
</dbReference>